<name>A0A9N7N9D3_STRHE</name>
<evidence type="ECO:0000256" key="3">
    <source>
        <dbReference type="ARBA" id="ARBA00022801"/>
    </source>
</evidence>
<keyword evidence="7" id="KW-1185">Reference proteome</keyword>
<organism evidence="6 7">
    <name type="scientific">Striga hermonthica</name>
    <name type="common">Purple witchweed</name>
    <name type="synonym">Buchnera hermonthica</name>
    <dbReference type="NCBI Taxonomy" id="68872"/>
    <lineage>
        <taxon>Eukaryota</taxon>
        <taxon>Viridiplantae</taxon>
        <taxon>Streptophyta</taxon>
        <taxon>Embryophyta</taxon>
        <taxon>Tracheophyta</taxon>
        <taxon>Spermatophyta</taxon>
        <taxon>Magnoliopsida</taxon>
        <taxon>eudicotyledons</taxon>
        <taxon>Gunneridae</taxon>
        <taxon>Pentapetalae</taxon>
        <taxon>asterids</taxon>
        <taxon>lamiids</taxon>
        <taxon>Lamiales</taxon>
        <taxon>Orobanchaceae</taxon>
        <taxon>Buchnereae</taxon>
        <taxon>Striga</taxon>
    </lineage>
</organism>
<evidence type="ECO:0000256" key="1">
    <source>
        <dbReference type="ARBA" id="ARBA00008668"/>
    </source>
</evidence>
<dbReference type="PANTHER" id="PTHR22835">
    <property type="entry name" value="ZINC FINGER FYVE DOMAIN CONTAINING PROTEIN"/>
    <property type="match status" value="1"/>
</dbReference>
<dbReference type="PANTHER" id="PTHR22835:SF158">
    <property type="entry name" value="GDSL ESTERASE_LIPASE LIP-4-LIKE ISOFORM X1"/>
    <property type="match status" value="1"/>
</dbReference>
<comment type="similarity">
    <text evidence="1">Belongs to the 'GDSL' lipolytic enzyme family.</text>
</comment>
<keyword evidence="2" id="KW-0732">Signal</keyword>
<evidence type="ECO:0000313" key="6">
    <source>
        <dbReference type="EMBL" id="CAA0824935.1"/>
    </source>
</evidence>
<protein>
    <submittedName>
        <fullName evidence="6">GDSL esterase/lipase LIP-4</fullName>
    </submittedName>
</protein>
<proteinExistence type="inferred from homology"/>
<dbReference type="Pfam" id="PF00657">
    <property type="entry name" value="Lipase_GDSL"/>
    <property type="match status" value="1"/>
</dbReference>
<evidence type="ECO:0000313" key="7">
    <source>
        <dbReference type="Proteomes" id="UP001153555"/>
    </source>
</evidence>
<keyword evidence="4" id="KW-0325">Glycoprotein</keyword>
<keyword evidence="5" id="KW-0812">Transmembrane</keyword>
<dbReference type="SUPFAM" id="SSF52266">
    <property type="entry name" value="SGNH hydrolase"/>
    <property type="match status" value="1"/>
</dbReference>
<feature type="transmembrane region" description="Helical" evidence="5">
    <location>
        <begin position="6"/>
        <end position="26"/>
    </location>
</feature>
<dbReference type="OrthoDB" id="655468at2759"/>
<comment type="caution">
    <text evidence="6">The sequence shown here is derived from an EMBL/GenBank/DDBJ whole genome shotgun (WGS) entry which is preliminary data.</text>
</comment>
<dbReference type="CDD" id="cd01837">
    <property type="entry name" value="SGNH_plant_lipase_like"/>
    <property type="match status" value="1"/>
</dbReference>
<dbReference type="Proteomes" id="UP001153555">
    <property type="component" value="Unassembled WGS sequence"/>
</dbReference>
<sequence length="365" mass="40564">MASHNIGFFLPVLFHALFIFCLPFVVSQCRRKPVIFNFGDSNSDTGGYSAATGFVFGYPDGRAFFQKPTGRLCDGRLVIDFLCEQLKANYMTPYLESVGPDFTNGANFAVGGAATHPKYAPFSLDTQVLEFLRFYNRSLELNSQGIQNLVDEEGFKNALYMIDIGQNDLMAAFKSLPYAQVIEKIPSFISIIRDAMSALYERGATYFWVHNTGPLGCLPASLGTSKTNATDFDEHGCIESMNEGAKAFNAELAALCEELRSQMQNATIVYVDVYSIKYNLIEYSAFYDFKHTLEACWGVGGPPYNYDPNVNCRAQGCNVCEVGSRHISWDGVHNTQAANALIAHRILSTKYSKPPLRFSFFCNNA</sequence>
<dbReference type="Gene3D" id="3.40.50.1110">
    <property type="entry name" value="SGNH hydrolase"/>
    <property type="match status" value="1"/>
</dbReference>
<dbReference type="EMBL" id="CACSLK010025438">
    <property type="protein sequence ID" value="CAA0824935.1"/>
    <property type="molecule type" value="Genomic_DNA"/>
</dbReference>
<keyword evidence="5" id="KW-1133">Transmembrane helix</keyword>
<dbReference type="InterPro" id="IPR001087">
    <property type="entry name" value="GDSL"/>
</dbReference>
<evidence type="ECO:0000256" key="5">
    <source>
        <dbReference type="SAM" id="Phobius"/>
    </source>
</evidence>
<dbReference type="AlphaFoldDB" id="A0A9N7N9D3"/>
<keyword evidence="3" id="KW-0378">Hydrolase</keyword>
<dbReference type="InterPro" id="IPR036514">
    <property type="entry name" value="SGNH_hydro_sf"/>
</dbReference>
<gene>
    <name evidence="6" type="ORF">SHERM_21778</name>
</gene>
<keyword evidence="5" id="KW-0472">Membrane</keyword>
<evidence type="ECO:0000256" key="4">
    <source>
        <dbReference type="ARBA" id="ARBA00023180"/>
    </source>
</evidence>
<dbReference type="GO" id="GO:0016788">
    <property type="term" value="F:hydrolase activity, acting on ester bonds"/>
    <property type="evidence" value="ECO:0007669"/>
    <property type="project" value="InterPro"/>
</dbReference>
<accession>A0A9N7N9D3</accession>
<evidence type="ECO:0000256" key="2">
    <source>
        <dbReference type="ARBA" id="ARBA00022729"/>
    </source>
</evidence>
<reference evidence="6" key="1">
    <citation type="submission" date="2019-12" db="EMBL/GenBank/DDBJ databases">
        <authorList>
            <person name="Scholes J."/>
        </authorList>
    </citation>
    <scope>NUCLEOTIDE SEQUENCE</scope>
</reference>
<dbReference type="InterPro" id="IPR035669">
    <property type="entry name" value="SGNH_plant_lipase-like"/>
</dbReference>